<keyword evidence="3" id="KW-1185">Reference proteome</keyword>
<sequence length="364" mass="39156">MGGAGAAGYRAGGALPLTSEAQRVIFDNQHPTDCSAAKYLVFGNPTSGLGSILHQLTVGLALAVDSGRVFIEANGSGWADGVYCKNSPRSITGCYMEPAAGCAPSAAQLAAAVAVAPGGPQMAAASGPTVVRLDMSSSFAKRTLVPKQLLSKLKDLPILEKHRHYWWRAQGIAYLVRPSQRTLAALAQRERSLLRGRPPAPGCVSLYVRRGDKAIEAPVFSDEEYANLTRRLVEEDPSLRRQVFLSTEDAGTIKYFTTQFGSLTPPAGPGGWEVSHLDIPTWRNMQALLAQSFRDGSADTAPALNSLLALDLAARCDGYVASIYSNWARLIDELRSTVRCKGGAAYLDLHYNGEDAEKIDFNWR</sequence>
<dbReference type="PANTHER" id="PTHR13132:SF29">
    <property type="entry name" value="ALPHA-(1,6)-FUCOSYLTRANSFERASE"/>
    <property type="match status" value="1"/>
</dbReference>
<dbReference type="GO" id="GO:0006487">
    <property type="term" value="P:protein N-linked glycosylation"/>
    <property type="evidence" value="ECO:0007669"/>
    <property type="project" value="TreeGrafter"/>
</dbReference>
<dbReference type="Proteomes" id="UP000054498">
    <property type="component" value="Unassembled WGS sequence"/>
</dbReference>
<dbReference type="OrthoDB" id="9397715at2759"/>
<gene>
    <name evidence="2" type="ORF">MNEG_11311</name>
</gene>
<evidence type="ECO:0000313" key="2">
    <source>
        <dbReference type="EMBL" id="KIY96650.1"/>
    </source>
</evidence>
<dbReference type="KEGG" id="mng:MNEG_11311"/>
<feature type="domain" description="Alpha-(1,6)-fucosyltransferase N- and catalytic" evidence="1">
    <location>
        <begin position="9"/>
        <end position="260"/>
    </location>
</feature>
<dbReference type="InterPro" id="IPR045573">
    <property type="entry name" value="Fut8_N_cat"/>
</dbReference>
<dbReference type="STRING" id="145388.A0A0D2MPU9"/>
<evidence type="ECO:0000259" key="1">
    <source>
        <dbReference type="Pfam" id="PF19745"/>
    </source>
</evidence>
<proteinExistence type="predicted"/>
<dbReference type="Pfam" id="PF19745">
    <property type="entry name" value="FUT8_N_cat"/>
    <property type="match status" value="1"/>
</dbReference>
<dbReference type="AlphaFoldDB" id="A0A0D2MPU9"/>
<dbReference type="PANTHER" id="PTHR13132">
    <property type="entry name" value="ALPHA- 1,6 -FUCOSYLTRANSFERASE"/>
    <property type="match status" value="1"/>
</dbReference>
<accession>A0A0D2MPU9</accession>
<dbReference type="EMBL" id="KK102905">
    <property type="protein sequence ID" value="KIY96650.1"/>
    <property type="molecule type" value="Genomic_DNA"/>
</dbReference>
<protein>
    <submittedName>
        <fullName evidence="2">Inner membrane translocase</fullName>
    </submittedName>
</protein>
<reference evidence="2 3" key="1">
    <citation type="journal article" date="2013" name="BMC Genomics">
        <title>Reconstruction of the lipid metabolism for the microalga Monoraphidium neglectum from its genome sequence reveals characteristics suitable for biofuel production.</title>
        <authorList>
            <person name="Bogen C."/>
            <person name="Al-Dilaimi A."/>
            <person name="Albersmeier A."/>
            <person name="Wichmann J."/>
            <person name="Grundmann M."/>
            <person name="Rupp O."/>
            <person name="Lauersen K.J."/>
            <person name="Blifernez-Klassen O."/>
            <person name="Kalinowski J."/>
            <person name="Goesmann A."/>
            <person name="Mussgnug J.H."/>
            <person name="Kruse O."/>
        </authorList>
    </citation>
    <scope>NUCLEOTIDE SEQUENCE [LARGE SCALE GENOMIC DNA]</scope>
    <source>
        <strain evidence="2 3">SAG 48.87</strain>
    </source>
</reference>
<name>A0A0D2MPU9_9CHLO</name>
<evidence type="ECO:0000313" key="3">
    <source>
        <dbReference type="Proteomes" id="UP000054498"/>
    </source>
</evidence>
<dbReference type="Gene3D" id="3.40.50.11350">
    <property type="match status" value="1"/>
</dbReference>
<dbReference type="GO" id="GO:0046921">
    <property type="term" value="F:alpha-(1-&gt;6)-fucosyltransferase activity"/>
    <property type="evidence" value="ECO:0007669"/>
    <property type="project" value="TreeGrafter"/>
</dbReference>
<dbReference type="GeneID" id="25728561"/>
<organism evidence="2 3">
    <name type="scientific">Monoraphidium neglectum</name>
    <dbReference type="NCBI Taxonomy" id="145388"/>
    <lineage>
        <taxon>Eukaryota</taxon>
        <taxon>Viridiplantae</taxon>
        <taxon>Chlorophyta</taxon>
        <taxon>core chlorophytes</taxon>
        <taxon>Chlorophyceae</taxon>
        <taxon>CS clade</taxon>
        <taxon>Sphaeropleales</taxon>
        <taxon>Selenastraceae</taxon>
        <taxon>Monoraphidium</taxon>
    </lineage>
</organism>
<dbReference type="RefSeq" id="XP_013895670.1">
    <property type="nucleotide sequence ID" value="XM_014040216.1"/>
</dbReference>